<proteinExistence type="predicted"/>
<name>A0A2I0J6Q4_PUNGR</name>
<feature type="region of interest" description="Disordered" evidence="1">
    <location>
        <begin position="1"/>
        <end position="24"/>
    </location>
</feature>
<dbReference type="Proteomes" id="UP000233551">
    <property type="component" value="Unassembled WGS sequence"/>
</dbReference>
<organism evidence="2 3">
    <name type="scientific">Punica granatum</name>
    <name type="common">Pomegranate</name>
    <dbReference type="NCBI Taxonomy" id="22663"/>
    <lineage>
        <taxon>Eukaryota</taxon>
        <taxon>Viridiplantae</taxon>
        <taxon>Streptophyta</taxon>
        <taxon>Embryophyta</taxon>
        <taxon>Tracheophyta</taxon>
        <taxon>Spermatophyta</taxon>
        <taxon>Magnoliopsida</taxon>
        <taxon>eudicotyledons</taxon>
        <taxon>Gunneridae</taxon>
        <taxon>Pentapetalae</taxon>
        <taxon>rosids</taxon>
        <taxon>malvids</taxon>
        <taxon>Myrtales</taxon>
        <taxon>Lythraceae</taxon>
        <taxon>Punica</taxon>
    </lineage>
</organism>
<sequence length="236" mass="26141">MKIPSFQRKSDPDDMPPLEDVPEKEYLAPDALTLVARRALSLQTKGVEEMQRENIFHTRCYIKDKPGHPRTLTGAFRDGAPEGPGPRTSKRHPRTGLQTFKDHQDHGTSFRPPFGVRLGLPSDPRPGERAPFQTGSSARNPFGGKLTSEFHTTHSLQLLGLGKSFCLGPSKSVRFPERYFSGRERLSASLRGTFLTNGGHSDLRTPQGIRETLIKAESRVPRSSSANGLRSKTAIQ</sequence>
<protein>
    <submittedName>
        <fullName evidence="2">Uncharacterized protein</fullName>
    </submittedName>
</protein>
<reference evidence="2 3" key="1">
    <citation type="submission" date="2017-11" db="EMBL/GenBank/DDBJ databases">
        <title>De-novo sequencing of pomegranate (Punica granatum L.) genome.</title>
        <authorList>
            <person name="Akparov Z."/>
            <person name="Amiraslanov A."/>
            <person name="Hajiyeva S."/>
            <person name="Abbasov M."/>
            <person name="Kaur K."/>
            <person name="Hamwieh A."/>
            <person name="Solovyev V."/>
            <person name="Salamov A."/>
            <person name="Braich B."/>
            <person name="Kosarev P."/>
            <person name="Mahmoud A."/>
            <person name="Hajiyev E."/>
            <person name="Babayeva S."/>
            <person name="Izzatullayeva V."/>
            <person name="Mammadov A."/>
            <person name="Mammadov A."/>
            <person name="Sharifova S."/>
            <person name="Ojaghi J."/>
            <person name="Eynullazada K."/>
            <person name="Bayramov B."/>
            <person name="Abdulazimova A."/>
            <person name="Shahmuradov I."/>
        </authorList>
    </citation>
    <scope>NUCLEOTIDE SEQUENCE [LARGE SCALE GENOMIC DNA]</scope>
    <source>
        <strain evidence="3">cv. AG2017</strain>
        <tissue evidence="2">Leaf</tissue>
    </source>
</reference>
<comment type="caution">
    <text evidence="2">The sequence shown here is derived from an EMBL/GenBank/DDBJ whole genome shotgun (WGS) entry which is preliminary data.</text>
</comment>
<dbReference type="AlphaFoldDB" id="A0A2I0J6Q4"/>
<keyword evidence="3" id="KW-1185">Reference proteome</keyword>
<evidence type="ECO:0000313" key="2">
    <source>
        <dbReference type="EMBL" id="PKI51929.1"/>
    </source>
</evidence>
<dbReference type="EMBL" id="PGOL01001982">
    <property type="protein sequence ID" value="PKI51929.1"/>
    <property type="molecule type" value="Genomic_DNA"/>
</dbReference>
<accession>A0A2I0J6Q4</accession>
<evidence type="ECO:0000256" key="1">
    <source>
        <dbReference type="SAM" id="MobiDB-lite"/>
    </source>
</evidence>
<feature type="region of interest" description="Disordered" evidence="1">
    <location>
        <begin position="122"/>
        <end position="141"/>
    </location>
</feature>
<evidence type="ECO:0000313" key="3">
    <source>
        <dbReference type="Proteomes" id="UP000233551"/>
    </source>
</evidence>
<feature type="region of interest" description="Disordered" evidence="1">
    <location>
        <begin position="66"/>
        <end position="94"/>
    </location>
</feature>
<gene>
    <name evidence="2" type="ORF">CRG98_027685</name>
</gene>